<feature type="transmembrane region" description="Helical" evidence="2">
    <location>
        <begin position="163"/>
        <end position="184"/>
    </location>
</feature>
<dbReference type="InterPro" id="IPR025403">
    <property type="entry name" value="TgpA-like_C"/>
</dbReference>
<evidence type="ECO:0000256" key="1">
    <source>
        <dbReference type="SAM" id="MobiDB-lite"/>
    </source>
</evidence>
<proteinExistence type="predicted"/>
<accession>Q7D608</accession>
<dbReference type="AlphaFoldDB" id="Q7D608"/>
<feature type="transmembrane region" description="Helical" evidence="2">
    <location>
        <begin position="51"/>
        <end position="72"/>
    </location>
</feature>
<keyword evidence="2" id="KW-0812">Transmembrane</keyword>
<dbReference type="EMBL" id="AE000516">
    <property type="protein sequence ID" value="AAK47594.1"/>
    <property type="molecule type" value="Genomic_DNA"/>
</dbReference>
<dbReference type="Pfam" id="PF13559">
    <property type="entry name" value="DUF4129"/>
    <property type="match status" value="1"/>
</dbReference>
<keyword evidence="2" id="KW-0472">Membrane</keyword>
<dbReference type="Proteomes" id="UP000001020">
    <property type="component" value="Chromosome"/>
</dbReference>
<reference evidence="4 5" key="1">
    <citation type="journal article" date="2002" name="J. Bacteriol.">
        <title>Whole-genome comparison of Mycobacterium tuberculosis clinical and laboratory strains.</title>
        <authorList>
            <person name="Fleischmann R.D."/>
            <person name="Alland D."/>
            <person name="Eisen J.A."/>
            <person name="Carpenter L."/>
            <person name="White O."/>
            <person name="Peterson J."/>
            <person name="DeBoy R."/>
            <person name="Dodson R."/>
            <person name="Gwinn M."/>
            <person name="Haft D."/>
            <person name="Hickey E."/>
            <person name="Kolonay J.F."/>
            <person name="Nelson W.C."/>
            <person name="Umayam L.A."/>
            <person name="Ermolaeva M."/>
            <person name="Salzberg S.L."/>
            <person name="Delcher A."/>
            <person name="Utterback T."/>
            <person name="Weidman J."/>
            <person name="Khouri H."/>
            <person name="Gill J."/>
            <person name="Mikula A."/>
            <person name="Bishai W."/>
            <person name="Jacobs Jr W.R.Jr."/>
            <person name="Venter J.C."/>
            <person name="Fraser C.M."/>
        </authorList>
    </citation>
    <scope>NUCLEOTIDE SEQUENCE [LARGE SCALE GENOMIC DNA]</scope>
    <source>
        <strain evidence="5">CDC 1551 / Oshkosh</strain>
    </source>
</reference>
<evidence type="ECO:0000259" key="3">
    <source>
        <dbReference type="Pfam" id="PF13559"/>
    </source>
</evidence>
<sequence length="321" mass="33683">MRMPGTKPGSDKPTGRVVVVIVLLMLAGAALRGHLPADDGAPLAAAGGSRAALMFIVAALAATLALIALAIITRLRHPLPVAPSAGELSAMLGGAAGRPNWRVLLLGLGTILAWLLIAILLARLFVPDDVGPAAPIPDSTATPDASSTTPSRPQPPQDNNDDVLGILFASTIGLFLMVVAGSLITSRRQRKSAPARISGDRIESPAPSARSESLARAAEIGLAEMADLRREPREAIIACYVAMERELSHVPGVAPQDFDTPTEVLARAVEHRALHGASAAALVSLFAEARFSPHVMNEEHREVAMRLLRLVLDELSTRTAI</sequence>
<organism evidence="4 5">
    <name type="scientific">Mycobacterium tuberculosis (strain CDC 1551 / Oshkosh)</name>
    <dbReference type="NCBI Taxonomy" id="83331"/>
    <lineage>
        <taxon>Bacteria</taxon>
        <taxon>Bacillati</taxon>
        <taxon>Actinomycetota</taxon>
        <taxon>Actinomycetes</taxon>
        <taxon>Mycobacteriales</taxon>
        <taxon>Mycobacteriaceae</taxon>
        <taxon>Mycobacterium</taxon>
        <taxon>Mycobacterium tuberculosis complex</taxon>
    </lineage>
</organism>
<protein>
    <recommendedName>
        <fullName evidence="3">Protein-glutamine gamma-glutamyltransferase-like C-terminal domain-containing protein</fullName>
    </recommendedName>
</protein>
<evidence type="ECO:0000313" key="4">
    <source>
        <dbReference type="EMBL" id="AAK47594.1"/>
    </source>
</evidence>
<dbReference type="HOGENOM" id="CLU_076072_0_0_11"/>
<feature type="transmembrane region" description="Helical" evidence="2">
    <location>
        <begin position="103"/>
        <end position="126"/>
    </location>
</feature>
<evidence type="ECO:0000256" key="2">
    <source>
        <dbReference type="SAM" id="Phobius"/>
    </source>
</evidence>
<gene>
    <name evidence="4" type="ordered locus">MT3255</name>
</gene>
<feature type="region of interest" description="Disordered" evidence="1">
    <location>
        <begin position="135"/>
        <end position="160"/>
    </location>
</feature>
<evidence type="ECO:0000313" key="5">
    <source>
        <dbReference type="Proteomes" id="UP000001020"/>
    </source>
</evidence>
<dbReference type="KEGG" id="mtc:MT3255"/>
<name>Q7D608_MYCTO</name>
<keyword evidence="2" id="KW-1133">Transmembrane helix</keyword>
<keyword evidence="5" id="KW-1185">Reference proteome</keyword>
<feature type="compositionally biased region" description="Low complexity" evidence="1">
    <location>
        <begin position="137"/>
        <end position="151"/>
    </location>
</feature>
<feature type="domain" description="Protein-glutamine gamma-glutamyltransferase-like C-terminal" evidence="3">
    <location>
        <begin position="239"/>
        <end position="309"/>
    </location>
</feature>